<dbReference type="InterPro" id="IPR029254">
    <property type="entry name" value="MRFAP1"/>
</dbReference>
<evidence type="ECO:0000313" key="3">
    <source>
        <dbReference type="Ensembl" id="ENSCCAP00000034449.1"/>
    </source>
</evidence>
<dbReference type="PANTHER" id="PTHR31324:SF2">
    <property type="entry name" value="MORF4 FAMILY-ASSOCIATED PROTEIN 1-LIKE 1"/>
    <property type="match status" value="1"/>
</dbReference>
<dbReference type="STRING" id="9516.ENSCCAP00000034449"/>
<dbReference type="Ensembl" id="ENSCCAT00000052222.1">
    <property type="protein sequence ID" value="ENSCCAP00000034449.1"/>
    <property type="gene ID" value="ENSCCAG00000035190.1"/>
</dbReference>
<dbReference type="Pfam" id="PF15155">
    <property type="entry name" value="MRFAP1"/>
    <property type="match status" value="2"/>
</dbReference>
<comment type="similarity">
    <text evidence="1">Belongs to the MORF4 family-associated protein family.</text>
</comment>
<dbReference type="Proteomes" id="UP000233040">
    <property type="component" value="Unassembled WGS sequence"/>
</dbReference>
<sequence length="115" mass="13392">MRPLNIDEVEAPEEVQVLEPEEDFERFLLQVINEMREDIASLIREPGPIKTQVEASEESALNHVQHLSGEADERVSELREKAKEKAKEIAKMAEMLVELIWRIERSSQLRTIVNW</sequence>
<reference evidence="3" key="1">
    <citation type="submission" date="2025-08" db="UniProtKB">
        <authorList>
            <consortium name="Ensembl"/>
        </authorList>
    </citation>
    <scope>IDENTIFICATION</scope>
</reference>
<keyword evidence="2" id="KW-0175">Coiled coil</keyword>
<feature type="coiled-coil region" evidence="2">
    <location>
        <begin position="68"/>
        <end position="95"/>
    </location>
</feature>
<name>A0A2K5S233_CEBIM</name>
<dbReference type="PANTHER" id="PTHR31324">
    <property type="entry name" value="MORF4 FAMILY-ASSOCIATED PROTEIN 1-RELATED"/>
    <property type="match status" value="1"/>
</dbReference>
<dbReference type="GeneTree" id="ENSGT00940000155541"/>
<protein>
    <submittedName>
        <fullName evidence="3">Uncharacterized protein</fullName>
    </submittedName>
</protein>
<accession>A0A2K5S233</accession>
<evidence type="ECO:0000256" key="1">
    <source>
        <dbReference type="ARBA" id="ARBA00005515"/>
    </source>
</evidence>
<organism evidence="3 4">
    <name type="scientific">Cebus imitator</name>
    <name type="common">Panamanian white-faced capuchin</name>
    <name type="synonym">Cebus capucinus imitator</name>
    <dbReference type="NCBI Taxonomy" id="2715852"/>
    <lineage>
        <taxon>Eukaryota</taxon>
        <taxon>Metazoa</taxon>
        <taxon>Chordata</taxon>
        <taxon>Craniata</taxon>
        <taxon>Vertebrata</taxon>
        <taxon>Euteleostomi</taxon>
        <taxon>Mammalia</taxon>
        <taxon>Eutheria</taxon>
        <taxon>Euarchontoglires</taxon>
        <taxon>Primates</taxon>
        <taxon>Haplorrhini</taxon>
        <taxon>Platyrrhini</taxon>
        <taxon>Cebidae</taxon>
        <taxon>Cebinae</taxon>
        <taxon>Cebus</taxon>
    </lineage>
</organism>
<evidence type="ECO:0000256" key="2">
    <source>
        <dbReference type="SAM" id="Coils"/>
    </source>
</evidence>
<keyword evidence="4" id="KW-1185">Reference proteome</keyword>
<dbReference type="AlphaFoldDB" id="A0A2K5S233"/>
<proteinExistence type="inferred from homology"/>
<reference evidence="3" key="2">
    <citation type="submission" date="2025-09" db="UniProtKB">
        <authorList>
            <consortium name="Ensembl"/>
        </authorList>
    </citation>
    <scope>IDENTIFICATION</scope>
</reference>
<evidence type="ECO:0000313" key="4">
    <source>
        <dbReference type="Proteomes" id="UP000233040"/>
    </source>
</evidence>